<evidence type="ECO:0000313" key="1">
    <source>
        <dbReference type="EMBL" id="CAG6769705.1"/>
    </source>
</evidence>
<dbReference type="EMBL" id="HBUF01579682">
    <property type="protein sequence ID" value="CAG6769708.1"/>
    <property type="molecule type" value="Transcribed_RNA"/>
</dbReference>
<dbReference type="EMBL" id="HBUF01579681">
    <property type="protein sequence ID" value="CAG6769705.1"/>
    <property type="molecule type" value="Transcribed_RNA"/>
</dbReference>
<reference evidence="1" key="1">
    <citation type="submission" date="2021-05" db="EMBL/GenBank/DDBJ databases">
        <authorList>
            <person name="Alioto T."/>
            <person name="Alioto T."/>
            <person name="Gomez Garrido J."/>
        </authorList>
    </citation>
    <scope>NUCLEOTIDE SEQUENCE</scope>
</reference>
<accession>A0A8D9ARI6</accession>
<protein>
    <submittedName>
        <fullName evidence="1">Uncharacterized protein</fullName>
    </submittedName>
</protein>
<name>A0A8D9ARI6_9HEMI</name>
<organism evidence="1">
    <name type="scientific">Cacopsylla melanoneura</name>
    <dbReference type="NCBI Taxonomy" id="428564"/>
    <lineage>
        <taxon>Eukaryota</taxon>
        <taxon>Metazoa</taxon>
        <taxon>Ecdysozoa</taxon>
        <taxon>Arthropoda</taxon>
        <taxon>Hexapoda</taxon>
        <taxon>Insecta</taxon>
        <taxon>Pterygota</taxon>
        <taxon>Neoptera</taxon>
        <taxon>Paraneoptera</taxon>
        <taxon>Hemiptera</taxon>
        <taxon>Sternorrhyncha</taxon>
        <taxon>Psylloidea</taxon>
        <taxon>Psyllidae</taxon>
        <taxon>Psyllinae</taxon>
        <taxon>Cacopsylla</taxon>
    </lineage>
</organism>
<dbReference type="AlphaFoldDB" id="A0A8D9ARI6"/>
<sequence>MINLKKHLFLQKRIFSIDFIIKISATKIYSFVQMVWEKFQIKSLAEFSSFYLKTDVLLLADCFQNFRSLCFSIYQLDPAWYFTIPGLAFDAMLYFTNIKFFFI</sequence>
<proteinExistence type="predicted"/>